<comment type="caution">
    <text evidence="3">The sequence shown here is derived from an EMBL/GenBank/DDBJ whole genome shotgun (WGS) entry which is preliminary data.</text>
</comment>
<dbReference type="EMBL" id="CM035428">
    <property type="protein sequence ID" value="KAH7300861.1"/>
    <property type="molecule type" value="Genomic_DNA"/>
</dbReference>
<name>A0A8T2RYC7_CERRI</name>
<dbReference type="InterPro" id="IPR000782">
    <property type="entry name" value="FAS1_domain"/>
</dbReference>
<dbReference type="PROSITE" id="PS50213">
    <property type="entry name" value="FAS1"/>
    <property type="match status" value="1"/>
</dbReference>
<dbReference type="InterPro" id="IPR052806">
    <property type="entry name" value="Fasciclin-like_AGP"/>
</dbReference>
<feature type="domain" description="FAS1" evidence="2">
    <location>
        <begin position="148"/>
        <end position="278"/>
    </location>
</feature>
<dbReference type="OrthoDB" id="2015130at2759"/>
<feature type="region of interest" description="Disordered" evidence="1">
    <location>
        <begin position="303"/>
        <end position="361"/>
    </location>
</feature>
<accession>A0A8T2RYC7</accession>
<feature type="compositionally biased region" description="Polar residues" evidence="1">
    <location>
        <begin position="350"/>
        <end position="361"/>
    </location>
</feature>
<evidence type="ECO:0000256" key="1">
    <source>
        <dbReference type="SAM" id="MobiDB-lite"/>
    </source>
</evidence>
<gene>
    <name evidence="3" type="ORF">KP509_23G000500</name>
</gene>
<feature type="compositionally biased region" description="Polar residues" evidence="1">
    <location>
        <begin position="331"/>
        <end position="341"/>
    </location>
</feature>
<organism evidence="3 4">
    <name type="scientific">Ceratopteris richardii</name>
    <name type="common">Triangle waterfern</name>
    <dbReference type="NCBI Taxonomy" id="49495"/>
    <lineage>
        <taxon>Eukaryota</taxon>
        <taxon>Viridiplantae</taxon>
        <taxon>Streptophyta</taxon>
        <taxon>Embryophyta</taxon>
        <taxon>Tracheophyta</taxon>
        <taxon>Polypodiopsida</taxon>
        <taxon>Polypodiidae</taxon>
        <taxon>Polypodiales</taxon>
        <taxon>Pteridineae</taxon>
        <taxon>Pteridaceae</taxon>
        <taxon>Parkerioideae</taxon>
        <taxon>Ceratopteris</taxon>
    </lineage>
</organism>
<keyword evidence="4" id="KW-1185">Reference proteome</keyword>
<dbReference type="PANTHER" id="PTHR33985">
    <property type="entry name" value="OS02G0491300 PROTEIN-RELATED"/>
    <property type="match status" value="1"/>
</dbReference>
<dbReference type="Gene3D" id="2.30.180.10">
    <property type="entry name" value="FAS1 domain"/>
    <property type="match status" value="1"/>
</dbReference>
<evidence type="ECO:0000259" key="2">
    <source>
        <dbReference type="PROSITE" id="PS50213"/>
    </source>
</evidence>
<evidence type="ECO:0000313" key="4">
    <source>
        <dbReference type="Proteomes" id="UP000825935"/>
    </source>
</evidence>
<dbReference type="InterPro" id="IPR036378">
    <property type="entry name" value="FAS1_dom_sf"/>
</dbReference>
<reference evidence="3 4" key="1">
    <citation type="submission" date="2021-08" db="EMBL/GenBank/DDBJ databases">
        <title>WGS assembly of Ceratopteris richardii.</title>
        <authorList>
            <person name="Marchant D.B."/>
            <person name="Chen G."/>
            <person name="Jenkins J."/>
            <person name="Shu S."/>
            <person name="Leebens-Mack J."/>
            <person name="Grimwood J."/>
            <person name="Schmutz J."/>
            <person name="Soltis P."/>
            <person name="Soltis D."/>
            <person name="Chen Z.-H."/>
        </authorList>
    </citation>
    <scope>NUCLEOTIDE SEQUENCE [LARGE SCALE GENOMIC DNA]</scope>
    <source>
        <strain evidence="3">Whitten #5841</strain>
        <tissue evidence="3">Leaf</tissue>
    </source>
</reference>
<dbReference type="Proteomes" id="UP000825935">
    <property type="component" value="Chromosome 23"/>
</dbReference>
<dbReference type="PANTHER" id="PTHR33985:SF29">
    <property type="entry name" value="FAS1 DOMAIN-CONTAINING PROTEIN"/>
    <property type="match status" value="1"/>
</dbReference>
<sequence length="393" mass="43989">MHGVSRPARESINRIRSKESINRIRSKESINRIRTDKAGIRHRPILDQHHNIWKPLTVEDNKVLCSDKRLIIPISRRYSTFRARSDESKFNVVYRGAKQGRLLREKPVLLKDNLEREFRTDAVHNIAFSLRSKSSHFTMDETREKAQIRKMVEALRNSTLFATMAGIIEGMNLWMLPQFVTIFTPTDSAYQTVQNSGLNQMELFLYHTVLQRYDFNQLCAFNEGAVLYSMLPGYTVLVTEKRKPFKICLDGVHVIAPDLYLDETIAVHGIGGVFNSTVYGKSFGGHIVPIVAPPPLPSNPLNFSGKLPPTVLPSPKESESKNGSTVGGDQEGNSVQQSAPNPDSDAADSQFPSSPMESEVATNVTASGGSISVVFPPCCVAAFLFHVRLNFWR</sequence>
<dbReference type="SUPFAM" id="SSF82153">
    <property type="entry name" value="FAS1 domain"/>
    <property type="match status" value="1"/>
</dbReference>
<protein>
    <recommendedName>
        <fullName evidence="2">FAS1 domain-containing protein</fullName>
    </recommendedName>
</protein>
<proteinExistence type="predicted"/>
<dbReference type="AlphaFoldDB" id="A0A8T2RYC7"/>
<evidence type="ECO:0000313" key="3">
    <source>
        <dbReference type="EMBL" id="KAH7300861.1"/>
    </source>
</evidence>